<keyword evidence="2" id="KW-1185">Reference proteome</keyword>
<evidence type="ECO:0000313" key="2">
    <source>
        <dbReference type="Proteomes" id="UP001165101"/>
    </source>
</evidence>
<gene>
    <name evidence="1" type="ORF">Cboi01_000266900</name>
</gene>
<name>A0ACB5TPU0_CANBO</name>
<proteinExistence type="predicted"/>
<sequence length="418" mass="46758">MSFPSDFGGHSDKQSILSKYKGTPISDLPTPCFVINRQQFEKNSKKMLENSSKFLNCSFRCHVKTHKTTEGIRLQLHGKTDKVVISTMAEVKGLEPLIEEGLVNDIHYSLPTPKCVFPELYALQKKVKHLRIMIDDIDQIKSLIKFSKEHSIENKWSIFVKIDMGTKRAGFPLENEELDEFLTFVLTDEESKKYISIYGIYCHAGHSYSSKSEEEAKDRLLDEIEAANTGALRALKIAPELKLILSVGATPTAHSTELLQNGYAKELSGELELHAGNYCCCDLQQVSTKCVSIENVSARVYAQVCSTYKNRGQLAPGEQLINSGVLALAREASAFPGFGKVVSPTGYGDWIVGRLSQEHGILVPANKDADCKFFPYGETVGIVPQHACIAAACYPYYYIVDDWREGKVVDIWVPWRAW</sequence>
<dbReference type="Proteomes" id="UP001165101">
    <property type="component" value="Unassembled WGS sequence"/>
</dbReference>
<reference evidence="1" key="1">
    <citation type="submission" date="2023-04" db="EMBL/GenBank/DDBJ databases">
        <title>Candida boidinii NBRC 1967.</title>
        <authorList>
            <person name="Ichikawa N."/>
            <person name="Sato H."/>
            <person name="Tonouchi N."/>
        </authorList>
    </citation>
    <scope>NUCLEOTIDE SEQUENCE</scope>
    <source>
        <strain evidence="1">NBRC 1967</strain>
    </source>
</reference>
<dbReference type="EMBL" id="BSXV01001258">
    <property type="protein sequence ID" value="GME92274.1"/>
    <property type="molecule type" value="Genomic_DNA"/>
</dbReference>
<organism evidence="1 2">
    <name type="scientific">Candida boidinii</name>
    <name type="common">Yeast</name>
    <dbReference type="NCBI Taxonomy" id="5477"/>
    <lineage>
        <taxon>Eukaryota</taxon>
        <taxon>Fungi</taxon>
        <taxon>Dikarya</taxon>
        <taxon>Ascomycota</taxon>
        <taxon>Saccharomycotina</taxon>
        <taxon>Pichiomycetes</taxon>
        <taxon>Pichiales</taxon>
        <taxon>Pichiaceae</taxon>
        <taxon>Ogataea</taxon>
        <taxon>Ogataea/Candida clade</taxon>
    </lineage>
</organism>
<comment type="caution">
    <text evidence="1">The sequence shown here is derived from an EMBL/GenBank/DDBJ whole genome shotgun (WGS) entry which is preliminary data.</text>
</comment>
<accession>A0ACB5TPU0</accession>
<evidence type="ECO:0000313" key="1">
    <source>
        <dbReference type="EMBL" id="GME92274.1"/>
    </source>
</evidence>
<protein>
    <submittedName>
        <fullName evidence="1">Unnamed protein product</fullName>
    </submittedName>
</protein>